<dbReference type="Proteomes" id="UP000439780">
    <property type="component" value="Unassembled WGS sequence"/>
</dbReference>
<dbReference type="RefSeq" id="WP_160754471.1">
    <property type="nucleotide sequence ID" value="NZ_WTYA01000018.1"/>
</dbReference>
<dbReference type="Pfam" id="PF10074">
    <property type="entry name" value="RovC_DNA-bd"/>
    <property type="match status" value="1"/>
</dbReference>
<comment type="caution">
    <text evidence="2">The sequence shown here is derived from an EMBL/GenBank/DDBJ whole genome shotgun (WGS) entry which is preliminary data.</text>
</comment>
<name>A0A845AL16_9SPHN</name>
<dbReference type="EMBL" id="WTYA01000018">
    <property type="protein sequence ID" value="MXP30169.1"/>
    <property type="molecule type" value="Genomic_DNA"/>
</dbReference>
<evidence type="ECO:0000259" key="1">
    <source>
        <dbReference type="Pfam" id="PF10074"/>
    </source>
</evidence>
<dbReference type="InterPro" id="IPR018754">
    <property type="entry name" value="RovC-like_DNA-bd"/>
</dbReference>
<dbReference type="AlphaFoldDB" id="A0A845AL16"/>
<proteinExistence type="predicted"/>
<sequence length="178" mass="20031">MLGTTLIYNEGLNSKQPIQHKRWSTVDCRLCADGRHLVGRIGTTRFRLWIPDQSVGPNSVFHIPDDNLALLRSEANLFYLKALRRSPRFRTPNPFSPTPYQRHRLTLLLAIADARRAGASARNIAFSLIFPRNKLLTGAEWKGANEKRQTLRLIGEAKSRIAGGYLQLPGFSAAQLPE</sequence>
<gene>
    <name evidence="2" type="ORF">GRI58_15270</name>
</gene>
<keyword evidence="3" id="KW-1185">Reference proteome</keyword>
<reference evidence="2 3" key="1">
    <citation type="submission" date="2019-12" db="EMBL/GenBank/DDBJ databases">
        <title>Genomic-based taxomic classification of the family Erythrobacteraceae.</title>
        <authorList>
            <person name="Xu L."/>
        </authorList>
    </citation>
    <scope>NUCLEOTIDE SEQUENCE [LARGE SCALE GENOMIC DNA]</scope>
    <source>
        <strain evidence="2 3">KEMB 9005-328</strain>
    </source>
</reference>
<dbReference type="OrthoDB" id="7772848at2"/>
<organism evidence="2 3">
    <name type="scientific">Qipengyuania algicida</name>
    <dbReference type="NCBI Taxonomy" id="1836209"/>
    <lineage>
        <taxon>Bacteria</taxon>
        <taxon>Pseudomonadati</taxon>
        <taxon>Pseudomonadota</taxon>
        <taxon>Alphaproteobacteria</taxon>
        <taxon>Sphingomonadales</taxon>
        <taxon>Erythrobacteraceae</taxon>
        <taxon>Qipengyuania</taxon>
    </lineage>
</organism>
<feature type="domain" description="T6SS Transcription factor RovC-like DNA binding" evidence="1">
    <location>
        <begin position="63"/>
        <end position="168"/>
    </location>
</feature>
<evidence type="ECO:0000313" key="3">
    <source>
        <dbReference type="Proteomes" id="UP000439780"/>
    </source>
</evidence>
<accession>A0A845AL16</accession>
<protein>
    <submittedName>
        <fullName evidence="2">DUF2285 domain-containing protein</fullName>
    </submittedName>
</protein>
<evidence type="ECO:0000313" key="2">
    <source>
        <dbReference type="EMBL" id="MXP30169.1"/>
    </source>
</evidence>